<dbReference type="PANTHER" id="PTHR33573:SF54">
    <property type="entry name" value="CASP-LIKE PROTEIN 4B2"/>
    <property type="match status" value="1"/>
</dbReference>
<keyword evidence="7 9" id="KW-0472">Membrane</keyword>
<dbReference type="PANTHER" id="PTHR33573">
    <property type="entry name" value="CASP-LIKE PROTEIN 4A4"/>
    <property type="match status" value="1"/>
</dbReference>
<comment type="caution">
    <text evidence="11">The sequence shown here is derived from an EMBL/GenBank/DDBJ whole genome shotgun (WGS) entry which is preliminary data.</text>
</comment>
<accession>A0A8J5KDM7</accession>
<keyword evidence="12" id="KW-1185">Reference proteome</keyword>
<comment type="subunit">
    <text evidence="3">Homodimer and heterodimers.</text>
</comment>
<feature type="transmembrane region" description="Helical" evidence="9">
    <location>
        <begin position="103"/>
        <end position="122"/>
    </location>
</feature>
<feature type="domain" description="Casparian strip membrane protein" evidence="10">
    <location>
        <begin position="63"/>
        <end position="171"/>
    </location>
</feature>
<sequence>MDSTVAVSSDENAEVARSIVPVVAPVPPPVVEKDPPITPAAGGADDGSKVVRSVVRRWKREDLLEKAGLVLRALAWVFSLVAVALLASNKQGGWMNFDRYQEYRYLLSVAAIAMVYSMVQLLRQAHRFMTGKDLAPLTYSWTFDFAGDQVMAYLLISASSAAIPITDRMRREVVNSFTDISVVAINRQDESGKGLAAAALPHGQAVSRPGRVLGRNRGLGRRVSGDSGDGDGGVEVLPDLGDYPIRGDGPGVDPGGGGAGAGALGDDGGAEGGDSFGEESELGGGVVVSAGEHAHHVLVLRRAMEPPLDVGGEQLLHPVRVATVQGFIEGEHSPLVAVLQALSCAMVSQLRTSPLGSLATSLSLSLSLRKRCARWVGSVSDEWRRSRRRGIGWAFIEKKLNTYLLFFTNRQMTGYEARREGVKHDSHAMAMLKTKTEFSKDACAIHEWVLTREEEALKGKSKPGRGGDDKIYKGSMGTQITLCSKECRFAKMEDAVATLIANVFNEGCSKDRCDGGDSVDDVDFQVVAMCEDTPEPPRKGVDTDTALLTLKVDGTMLEVVQPREKVNPLEANDVKGFRCSSSEIELLDLLFLPLRFSPLRSPSLGLPIWSLRQQRRRAGERLRFGAILPTKTSKHYASDLSTTFLRIWRVWMVSMFTRSLPKGLIHDAFLE</sequence>
<evidence type="ECO:0000313" key="11">
    <source>
        <dbReference type="EMBL" id="KAG6476928.1"/>
    </source>
</evidence>
<feature type="region of interest" description="Disordered" evidence="8">
    <location>
        <begin position="210"/>
        <end position="282"/>
    </location>
</feature>
<dbReference type="GO" id="GO:0005886">
    <property type="term" value="C:plasma membrane"/>
    <property type="evidence" value="ECO:0007669"/>
    <property type="project" value="UniProtKB-SubCell"/>
</dbReference>
<comment type="subcellular location">
    <subcellularLocation>
        <location evidence="1">Cell membrane</location>
        <topology evidence="1">Multi-pass membrane protein</topology>
    </subcellularLocation>
</comment>
<evidence type="ECO:0000259" key="10">
    <source>
        <dbReference type="Pfam" id="PF04535"/>
    </source>
</evidence>
<evidence type="ECO:0000256" key="2">
    <source>
        <dbReference type="ARBA" id="ARBA00007651"/>
    </source>
</evidence>
<organism evidence="11 12">
    <name type="scientific">Zingiber officinale</name>
    <name type="common">Ginger</name>
    <name type="synonym">Amomum zingiber</name>
    <dbReference type="NCBI Taxonomy" id="94328"/>
    <lineage>
        <taxon>Eukaryota</taxon>
        <taxon>Viridiplantae</taxon>
        <taxon>Streptophyta</taxon>
        <taxon>Embryophyta</taxon>
        <taxon>Tracheophyta</taxon>
        <taxon>Spermatophyta</taxon>
        <taxon>Magnoliopsida</taxon>
        <taxon>Liliopsida</taxon>
        <taxon>Zingiberales</taxon>
        <taxon>Zingiberaceae</taxon>
        <taxon>Zingiber</taxon>
    </lineage>
</organism>
<evidence type="ECO:0000313" key="12">
    <source>
        <dbReference type="Proteomes" id="UP000734854"/>
    </source>
</evidence>
<feature type="transmembrane region" description="Helical" evidence="9">
    <location>
        <begin position="69"/>
        <end position="88"/>
    </location>
</feature>
<dbReference type="Pfam" id="PF04535">
    <property type="entry name" value="CASP_dom"/>
    <property type="match status" value="1"/>
</dbReference>
<reference evidence="11 12" key="1">
    <citation type="submission" date="2020-08" db="EMBL/GenBank/DDBJ databases">
        <title>Plant Genome Project.</title>
        <authorList>
            <person name="Zhang R.-G."/>
        </authorList>
    </citation>
    <scope>NUCLEOTIDE SEQUENCE [LARGE SCALE GENOMIC DNA]</scope>
    <source>
        <tissue evidence="11">Rhizome</tissue>
    </source>
</reference>
<evidence type="ECO:0000256" key="4">
    <source>
        <dbReference type="ARBA" id="ARBA00022475"/>
    </source>
</evidence>
<proteinExistence type="inferred from homology"/>
<evidence type="ECO:0000256" key="1">
    <source>
        <dbReference type="ARBA" id="ARBA00004651"/>
    </source>
</evidence>
<feature type="compositionally biased region" description="Low complexity" evidence="8">
    <location>
        <begin position="210"/>
        <end position="226"/>
    </location>
</feature>
<dbReference type="Proteomes" id="UP000734854">
    <property type="component" value="Unassembled WGS sequence"/>
</dbReference>
<dbReference type="EMBL" id="JACMSC010000018">
    <property type="protein sequence ID" value="KAG6476928.1"/>
    <property type="molecule type" value="Genomic_DNA"/>
</dbReference>
<dbReference type="AlphaFoldDB" id="A0A8J5KDM7"/>
<evidence type="ECO:0000256" key="9">
    <source>
        <dbReference type="SAM" id="Phobius"/>
    </source>
</evidence>
<name>A0A8J5KDM7_ZINOF</name>
<evidence type="ECO:0000256" key="7">
    <source>
        <dbReference type="ARBA" id="ARBA00023136"/>
    </source>
</evidence>
<keyword evidence="4" id="KW-1003">Cell membrane</keyword>
<comment type="similarity">
    <text evidence="2">Belongs to the Casparian strip membrane proteins (CASP) family.</text>
</comment>
<evidence type="ECO:0000256" key="6">
    <source>
        <dbReference type="ARBA" id="ARBA00022989"/>
    </source>
</evidence>
<protein>
    <recommendedName>
        <fullName evidence="10">Casparian strip membrane protein domain-containing protein</fullName>
    </recommendedName>
</protein>
<keyword evidence="5 9" id="KW-0812">Transmembrane</keyword>
<gene>
    <name evidence="11" type="ORF">ZIOFF_066176</name>
</gene>
<evidence type="ECO:0000256" key="5">
    <source>
        <dbReference type="ARBA" id="ARBA00022692"/>
    </source>
</evidence>
<evidence type="ECO:0000256" key="3">
    <source>
        <dbReference type="ARBA" id="ARBA00011489"/>
    </source>
</evidence>
<dbReference type="InterPro" id="IPR006702">
    <property type="entry name" value="CASP_dom"/>
</dbReference>
<keyword evidence="6 9" id="KW-1133">Transmembrane helix</keyword>
<evidence type="ECO:0000256" key="8">
    <source>
        <dbReference type="SAM" id="MobiDB-lite"/>
    </source>
</evidence>
<feature type="compositionally biased region" description="Gly residues" evidence="8">
    <location>
        <begin position="248"/>
        <end position="275"/>
    </location>
</feature>